<name>A0A9D1TVQ2_9FIRM</name>
<dbReference type="AlphaFoldDB" id="A0A9D1TVQ2"/>
<dbReference type="EMBL" id="DXHQ01000046">
    <property type="protein sequence ID" value="HIW08553.1"/>
    <property type="molecule type" value="Genomic_DNA"/>
</dbReference>
<dbReference type="InterPro" id="IPR013230">
    <property type="entry name" value="Peptidase_M15A_C"/>
</dbReference>
<evidence type="ECO:0000259" key="1">
    <source>
        <dbReference type="Pfam" id="PF08291"/>
    </source>
</evidence>
<comment type="caution">
    <text evidence="2">The sequence shown here is derived from an EMBL/GenBank/DDBJ whole genome shotgun (WGS) entry which is preliminary data.</text>
</comment>
<dbReference type="Pfam" id="PF08291">
    <property type="entry name" value="Peptidase_M15_3"/>
    <property type="match status" value="1"/>
</dbReference>
<protein>
    <submittedName>
        <fullName evidence="2">DUF882 domain-containing protein</fullName>
    </submittedName>
</protein>
<reference evidence="2" key="2">
    <citation type="submission" date="2021-04" db="EMBL/GenBank/DDBJ databases">
        <authorList>
            <person name="Gilroy R."/>
        </authorList>
    </citation>
    <scope>NUCLEOTIDE SEQUENCE</scope>
    <source>
        <strain evidence="2">ChiHcolR34-3080</strain>
    </source>
</reference>
<feature type="domain" description="Peptidase M15A C-terminal" evidence="1">
    <location>
        <begin position="20"/>
        <end position="122"/>
    </location>
</feature>
<accession>A0A9D1TVQ2</accession>
<proteinExistence type="predicted"/>
<dbReference type="Proteomes" id="UP000823933">
    <property type="component" value="Unassembled WGS sequence"/>
</dbReference>
<reference evidence="2" key="1">
    <citation type="journal article" date="2021" name="PeerJ">
        <title>Extensive microbial diversity within the chicken gut microbiome revealed by metagenomics and culture.</title>
        <authorList>
            <person name="Gilroy R."/>
            <person name="Ravi A."/>
            <person name="Getino M."/>
            <person name="Pursley I."/>
            <person name="Horton D.L."/>
            <person name="Alikhan N.F."/>
            <person name="Baker D."/>
            <person name="Gharbi K."/>
            <person name="Hall N."/>
            <person name="Watson M."/>
            <person name="Adriaenssens E.M."/>
            <person name="Foster-Nyarko E."/>
            <person name="Jarju S."/>
            <person name="Secka A."/>
            <person name="Antonio M."/>
            <person name="Oren A."/>
            <person name="Chaudhuri R.R."/>
            <person name="La Ragione R."/>
            <person name="Hildebrand F."/>
            <person name="Pallen M.J."/>
        </authorList>
    </citation>
    <scope>NUCLEOTIDE SEQUENCE</scope>
    <source>
        <strain evidence="2">ChiHcolR34-3080</strain>
    </source>
</reference>
<dbReference type="Gene3D" id="3.30.1380.10">
    <property type="match status" value="1"/>
</dbReference>
<organism evidence="2 3">
    <name type="scientific">Candidatus Faecalibacterium intestinigallinarum</name>
    <dbReference type="NCBI Taxonomy" id="2838581"/>
    <lineage>
        <taxon>Bacteria</taxon>
        <taxon>Bacillati</taxon>
        <taxon>Bacillota</taxon>
        <taxon>Clostridia</taxon>
        <taxon>Eubacteriales</taxon>
        <taxon>Oscillospiraceae</taxon>
        <taxon>Faecalibacterium</taxon>
    </lineage>
</organism>
<gene>
    <name evidence="2" type="ORF">H9890_04005</name>
</gene>
<dbReference type="SUPFAM" id="SSF55166">
    <property type="entry name" value="Hedgehog/DD-peptidase"/>
    <property type="match status" value="1"/>
</dbReference>
<evidence type="ECO:0000313" key="2">
    <source>
        <dbReference type="EMBL" id="HIW08553.1"/>
    </source>
</evidence>
<sequence length="132" mass="14021">MQDVKVYSLAGEGAAQLSEHFKVREFRCRDGSDPVFVSPRLVEALEAVRAHFGAPVTVTSGYRTVGHNAATAGSSPRSQHLYGLAADIRVAGHGPEEVAAFAETLLPDTGGIGVYGSFVHIDVRAAKSRWKG</sequence>
<dbReference type="InterPro" id="IPR009045">
    <property type="entry name" value="Zn_M74/Hedgehog-like"/>
</dbReference>
<evidence type="ECO:0000313" key="3">
    <source>
        <dbReference type="Proteomes" id="UP000823933"/>
    </source>
</evidence>